<dbReference type="AlphaFoldDB" id="A0A1G9QBQ2"/>
<evidence type="ECO:0000313" key="3">
    <source>
        <dbReference type="EMBL" id="SDM08409.1"/>
    </source>
</evidence>
<dbReference type="InterPro" id="IPR008274">
    <property type="entry name" value="AldOxase/xan_DH_MoCoBD1"/>
</dbReference>
<dbReference type="InterPro" id="IPR016208">
    <property type="entry name" value="Ald_Oxase/xanthine_DH-like"/>
</dbReference>
<organism evidence="3 4">
    <name type="scientific">Modicisalibacter muralis</name>
    <dbReference type="NCBI Taxonomy" id="119000"/>
    <lineage>
        <taxon>Bacteria</taxon>
        <taxon>Pseudomonadati</taxon>
        <taxon>Pseudomonadota</taxon>
        <taxon>Gammaproteobacteria</taxon>
        <taxon>Oceanospirillales</taxon>
        <taxon>Halomonadaceae</taxon>
        <taxon>Modicisalibacter</taxon>
    </lineage>
</organism>
<dbReference type="GO" id="GO:0005506">
    <property type="term" value="F:iron ion binding"/>
    <property type="evidence" value="ECO:0007669"/>
    <property type="project" value="InterPro"/>
</dbReference>
<dbReference type="PANTHER" id="PTHR11908:SF123">
    <property type="entry name" value="ALDEHYDE OXIDOREDUCTASE MOLYBDENUM-BINDING SUBUNIT PAOC"/>
    <property type="match status" value="1"/>
</dbReference>
<sequence>MLADFDPSRRQFLKTSMVAGVGVYVANLGSPAFAALFEEGILAPTDAAWDAEAARMRFRLDGVSKVTGAKVFARDIRARDMPHWPDRQSHAFILRTTRCDRTYEGFDLARLEAEDLLPDRVVTAQDLERDGIVVPEFYGPDLLLATGQTPSYLGYPVAILIYHDFARYSIAKNRLKFKQDVIRYGQETGYPQRDPYGTFRYIRVGNDDAYQPDVYSALQETVLTPDYRKRHPIWPEALRSGSDAETAMYHAGRIEEQLASPPEGWVVFEREYYSQYTDHFAMEADNSNCWYDRSSGAMHVVCGTQSPAELASWMPELLAKSRFASKRFFLHPAYTVGYGSKDASVFPYYGLVAALYADGHPVRLANDRYEQFQATMKRHPFSMRHRIAVERDSGKFQIFKLVLDANGGGRANYSNSVAFVGATAAQGIYYFPSSDLTAQANYSRMPEAGSYRGYGTLQTMSATEMMIDELAAELGIDPIELRLRNLLKAGMKNTQGAIPAGASRAGEVLHRARRHPLWTEREQRKQAYEAAHPGKRYGVGFGCVQKDFGHGAEGVFSEVELTPEGRIRLRNIGAEMGTGYATGQAAVCAAWLGRAADEIGTAETEWSDMQMESSGNPYIMAQDEQDRLARNPRWTPLLMQASSASNSAYYFSFPTIEAARIIFRHGLWPAALEYWSRGIGGGQAAPYVVREQEARWVDGKLTASGMEPLSLEFLARRAHEMGGVTAAMAHAFNRWAWATAEYEIDGQRENLPLDGLALKYGAGADSQKRRSMTSPRGYHLLDRANVHYPPTQRNNAGVTYYSACGTLVALAVDTGSGEVEVLDHHTILECGNPIVPELVSGQLQGGVAMGIGHALFEDMPLYEDGPGNGTWNINRYRIPRAKDVAVWRQTSEILPPLSDSDPHKGMAEVVMIPVIPAIANGVAHAIGHRFTRLPITPDKILEVL</sequence>
<dbReference type="SUPFAM" id="SSF56003">
    <property type="entry name" value="Molybdenum cofactor-binding domain"/>
    <property type="match status" value="1"/>
</dbReference>
<evidence type="ECO:0000259" key="1">
    <source>
        <dbReference type="Pfam" id="PF02738"/>
    </source>
</evidence>
<dbReference type="InterPro" id="IPR046867">
    <property type="entry name" value="AldOxase/xan_DH_MoCoBD2"/>
</dbReference>
<feature type="domain" description="Aldehyde oxidase/xanthine dehydrogenase second molybdopterin binding" evidence="2">
    <location>
        <begin position="783"/>
        <end position="884"/>
    </location>
</feature>
<dbReference type="InterPro" id="IPR037165">
    <property type="entry name" value="AldOxase/xan_DH_Mopterin-bd_sf"/>
</dbReference>
<dbReference type="Pfam" id="PF20256">
    <property type="entry name" value="MoCoBD_2"/>
    <property type="match status" value="2"/>
</dbReference>
<dbReference type="Gene3D" id="3.30.365.10">
    <property type="entry name" value="Aldehyde oxidase/xanthine dehydrogenase, molybdopterin binding domain"/>
    <property type="match status" value="4"/>
</dbReference>
<dbReference type="EMBL" id="FNGI01000011">
    <property type="protein sequence ID" value="SDM08409.1"/>
    <property type="molecule type" value="Genomic_DNA"/>
</dbReference>
<protein>
    <submittedName>
        <fullName evidence="3">CO or xanthine dehydrogenase, Mo-binding subunit</fullName>
    </submittedName>
</protein>
<feature type="domain" description="Aldehyde oxidase/xanthine dehydrogenase first molybdopterin binding" evidence="1">
    <location>
        <begin position="249"/>
        <end position="486"/>
    </location>
</feature>
<dbReference type="InterPro" id="IPR006311">
    <property type="entry name" value="TAT_signal"/>
</dbReference>
<dbReference type="Pfam" id="PF02738">
    <property type="entry name" value="MoCoBD_1"/>
    <property type="match status" value="1"/>
</dbReference>
<evidence type="ECO:0000259" key="2">
    <source>
        <dbReference type="Pfam" id="PF20256"/>
    </source>
</evidence>
<reference evidence="3 4" key="1">
    <citation type="submission" date="2016-10" db="EMBL/GenBank/DDBJ databases">
        <authorList>
            <person name="de Groot N.N."/>
        </authorList>
    </citation>
    <scope>NUCLEOTIDE SEQUENCE [LARGE SCALE GENOMIC DNA]</scope>
    <source>
        <strain evidence="3 4">DSM 14789</strain>
    </source>
</reference>
<name>A0A1G9QBQ2_9GAMM</name>
<dbReference type="GO" id="GO:0016491">
    <property type="term" value="F:oxidoreductase activity"/>
    <property type="evidence" value="ECO:0007669"/>
    <property type="project" value="InterPro"/>
</dbReference>
<keyword evidence="4" id="KW-1185">Reference proteome</keyword>
<dbReference type="SUPFAM" id="SSF54665">
    <property type="entry name" value="CO dehydrogenase molybdoprotein N-domain-like"/>
    <property type="match status" value="1"/>
</dbReference>
<dbReference type="PANTHER" id="PTHR11908">
    <property type="entry name" value="XANTHINE DEHYDROGENASE"/>
    <property type="match status" value="1"/>
</dbReference>
<gene>
    <name evidence="3" type="ORF">SAMN05661010_03308</name>
</gene>
<proteinExistence type="predicted"/>
<accession>A0A1G9QBQ2</accession>
<dbReference type="PROSITE" id="PS51318">
    <property type="entry name" value="TAT"/>
    <property type="match status" value="1"/>
</dbReference>
<dbReference type="Proteomes" id="UP000198654">
    <property type="component" value="Unassembled WGS sequence"/>
</dbReference>
<dbReference type="OrthoDB" id="6177861at2"/>
<feature type="domain" description="Aldehyde oxidase/xanthine dehydrogenase second molybdopterin binding" evidence="2">
    <location>
        <begin position="512"/>
        <end position="605"/>
    </location>
</feature>
<dbReference type="InterPro" id="IPR036856">
    <property type="entry name" value="Ald_Oxase/Xan_DH_a/b_sf"/>
</dbReference>
<dbReference type="STRING" id="119000.SAMN05661010_03308"/>
<evidence type="ECO:0000313" key="4">
    <source>
        <dbReference type="Proteomes" id="UP000198654"/>
    </source>
</evidence>